<dbReference type="AlphaFoldDB" id="A0AAW2GYC7"/>
<dbReference type="Proteomes" id="UP001430953">
    <property type="component" value="Unassembled WGS sequence"/>
</dbReference>
<feature type="region of interest" description="Disordered" evidence="1">
    <location>
        <begin position="1"/>
        <end position="29"/>
    </location>
</feature>
<protein>
    <submittedName>
        <fullName evidence="2">Uncharacterized protein</fullName>
    </submittedName>
</protein>
<keyword evidence="3" id="KW-1185">Reference proteome</keyword>
<dbReference type="EMBL" id="JADYXP020000001">
    <property type="protein sequence ID" value="KAL0132320.1"/>
    <property type="molecule type" value="Genomic_DNA"/>
</dbReference>
<sequence>MRRSRSTACHSRHSERRRRPRKGIGRRRSSSTDLGVLYIPDILRGGGGLGKASGVDATTRRYYRAVIADISIYTNRSQIDLFYTHPDLYKAIESTALALLAKINANDFLQRLHRF</sequence>
<evidence type="ECO:0000256" key="1">
    <source>
        <dbReference type="SAM" id="MobiDB-lite"/>
    </source>
</evidence>
<evidence type="ECO:0000313" key="3">
    <source>
        <dbReference type="Proteomes" id="UP001430953"/>
    </source>
</evidence>
<proteinExistence type="predicted"/>
<evidence type="ECO:0000313" key="2">
    <source>
        <dbReference type="EMBL" id="KAL0132320.1"/>
    </source>
</evidence>
<reference evidence="2 3" key="1">
    <citation type="submission" date="2023-03" db="EMBL/GenBank/DDBJ databases">
        <title>High recombination rates correlate with genetic variation in Cardiocondyla obscurior ants.</title>
        <authorList>
            <person name="Errbii M."/>
        </authorList>
    </citation>
    <scope>NUCLEOTIDE SEQUENCE [LARGE SCALE GENOMIC DNA]</scope>
    <source>
        <strain evidence="2">Alpha-2009</strain>
        <tissue evidence="2">Whole body</tissue>
    </source>
</reference>
<comment type="caution">
    <text evidence="2">The sequence shown here is derived from an EMBL/GenBank/DDBJ whole genome shotgun (WGS) entry which is preliminary data.</text>
</comment>
<accession>A0AAW2GYC7</accession>
<organism evidence="2 3">
    <name type="scientific">Cardiocondyla obscurior</name>
    <dbReference type="NCBI Taxonomy" id="286306"/>
    <lineage>
        <taxon>Eukaryota</taxon>
        <taxon>Metazoa</taxon>
        <taxon>Ecdysozoa</taxon>
        <taxon>Arthropoda</taxon>
        <taxon>Hexapoda</taxon>
        <taxon>Insecta</taxon>
        <taxon>Pterygota</taxon>
        <taxon>Neoptera</taxon>
        <taxon>Endopterygota</taxon>
        <taxon>Hymenoptera</taxon>
        <taxon>Apocrita</taxon>
        <taxon>Aculeata</taxon>
        <taxon>Formicoidea</taxon>
        <taxon>Formicidae</taxon>
        <taxon>Myrmicinae</taxon>
        <taxon>Cardiocondyla</taxon>
    </lineage>
</organism>
<name>A0AAW2GYC7_9HYME</name>
<gene>
    <name evidence="2" type="ORF">PUN28_000244</name>
</gene>